<evidence type="ECO:0000313" key="2">
    <source>
        <dbReference type="Proteomes" id="UP000822688"/>
    </source>
</evidence>
<dbReference type="AlphaFoldDB" id="A0A8T0IUW3"/>
<protein>
    <submittedName>
        <fullName evidence="1">Uncharacterized protein</fullName>
    </submittedName>
</protein>
<sequence length="72" mass="8553">MTKVVSLFVYLGFKFSYFLVHTFSSHNPGTYYCFRSHQKKSICEKEDFYTYQYHSAGRIKQSDILLCQSMES</sequence>
<organism evidence="1 2">
    <name type="scientific">Ceratodon purpureus</name>
    <name type="common">Fire moss</name>
    <name type="synonym">Dicranum purpureum</name>
    <dbReference type="NCBI Taxonomy" id="3225"/>
    <lineage>
        <taxon>Eukaryota</taxon>
        <taxon>Viridiplantae</taxon>
        <taxon>Streptophyta</taxon>
        <taxon>Embryophyta</taxon>
        <taxon>Bryophyta</taxon>
        <taxon>Bryophytina</taxon>
        <taxon>Bryopsida</taxon>
        <taxon>Dicranidae</taxon>
        <taxon>Pseudoditrichales</taxon>
        <taxon>Ditrichaceae</taxon>
        <taxon>Ceratodon</taxon>
    </lineage>
</organism>
<keyword evidence="2" id="KW-1185">Reference proteome</keyword>
<reference evidence="1" key="1">
    <citation type="submission" date="2020-06" db="EMBL/GenBank/DDBJ databases">
        <title>WGS assembly of Ceratodon purpureus strain R40.</title>
        <authorList>
            <person name="Carey S.B."/>
            <person name="Jenkins J."/>
            <person name="Shu S."/>
            <person name="Lovell J.T."/>
            <person name="Sreedasyam A."/>
            <person name="Maumus F."/>
            <person name="Tiley G.P."/>
            <person name="Fernandez-Pozo N."/>
            <person name="Barry K."/>
            <person name="Chen C."/>
            <person name="Wang M."/>
            <person name="Lipzen A."/>
            <person name="Daum C."/>
            <person name="Saski C.A."/>
            <person name="Payton A.C."/>
            <person name="Mcbreen J.C."/>
            <person name="Conrad R.E."/>
            <person name="Kollar L.M."/>
            <person name="Olsson S."/>
            <person name="Huttunen S."/>
            <person name="Landis J.B."/>
            <person name="Wickett N.J."/>
            <person name="Johnson M.G."/>
            <person name="Rensing S.A."/>
            <person name="Grimwood J."/>
            <person name="Schmutz J."/>
            <person name="Mcdaniel S.F."/>
        </authorList>
    </citation>
    <scope>NUCLEOTIDE SEQUENCE</scope>
    <source>
        <strain evidence="1">R40</strain>
    </source>
</reference>
<name>A0A8T0IUW3_CERPU</name>
<gene>
    <name evidence="1" type="ORF">KC19_2G114900</name>
</gene>
<proteinExistence type="predicted"/>
<comment type="caution">
    <text evidence="1">The sequence shown here is derived from an EMBL/GenBank/DDBJ whole genome shotgun (WGS) entry which is preliminary data.</text>
</comment>
<dbReference type="Proteomes" id="UP000822688">
    <property type="component" value="Chromosome 2"/>
</dbReference>
<dbReference type="EMBL" id="CM026422">
    <property type="protein sequence ID" value="KAG0586759.1"/>
    <property type="molecule type" value="Genomic_DNA"/>
</dbReference>
<evidence type="ECO:0000313" key="1">
    <source>
        <dbReference type="EMBL" id="KAG0586759.1"/>
    </source>
</evidence>
<accession>A0A8T0IUW3</accession>